<feature type="domain" description="N-acetyltransferase" evidence="4">
    <location>
        <begin position="7"/>
        <end position="151"/>
    </location>
</feature>
<comment type="similarity">
    <text evidence="3">Belongs to the acetyltransferase family. MAK3 subfamily.</text>
</comment>
<dbReference type="GO" id="GO:0004596">
    <property type="term" value="F:protein-N-terminal amino-acid acetyltransferase activity"/>
    <property type="evidence" value="ECO:0007669"/>
    <property type="project" value="InterPro"/>
</dbReference>
<organism evidence="5 6">
    <name type="scientific">Fervidicoccus fontis</name>
    <dbReference type="NCBI Taxonomy" id="683846"/>
    <lineage>
        <taxon>Archaea</taxon>
        <taxon>Thermoproteota</taxon>
        <taxon>Thermoprotei</taxon>
        <taxon>Fervidicoccales</taxon>
        <taxon>Fervidicoccaceae</taxon>
        <taxon>Fervidicoccus</taxon>
    </lineage>
</organism>
<evidence type="ECO:0000313" key="5">
    <source>
        <dbReference type="EMBL" id="MBE9391213.1"/>
    </source>
</evidence>
<dbReference type="GO" id="GO:0005840">
    <property type="term" value="C:ribosome"/>
    <property type="evidence" value="ECO:0007669"/>
    <property type="project" value="UniProtKB-KW"/>
</dbReference>
<evidence type="ECO:0000256" key="2">
    <source>
        <dbReference type="ARBA" id="ARBA00023315"/>
    </source>
</evidence>
<dbReference type="InterPro" id="IPR006464">
    <property type="entry name" value="AcTrfase_RimI/Ard1"/>
</dbReference>
<dbReference type="InterPro" id="IPR044542">
    <property type="entry name" value="NAA30-like"/>
</dbReference>
<keyword evidence="1 5" id="KW-0808">Transferase</keyword>
<dbReference type="NCBIfam" id="TIGR01575">
    <property type="entry name" value="rimI"/>
    <property type="match status" value="1"/>
</dbReference>
<gene>
    <name evidence="5" type="primary">rimI</name>
    <name evidence="5" type="ORF">IOK49_03875</name>
</gene>
<dbReference type="CDD" id="cd04301">
    <property type="entry name" value="NAT_SF"/>
    <property type="match status" value="1"/>
</dbReference>
<dbReference type="GO" id="GO:0031417">
    <property type="term" value="C:NatC complex"/>
    <property type="evidence" value="ECO:0007669"/>
    <property type="project" value="TreeGrafter"/>
</dbReference>
<dbReference type="PANTHER" id="PTHR45896">
    <property type="entry name" value="N-ALPHA-ACETYLTRANSFERASE 30"/>
    <property type="match status" value="1"/>
</dbReference>
<accession>A0A843A8P2</accession>
<dbReference type="InterPro" id="IPR000182">
    <property type="entry name" value="GNAT_dom"/>
</dbReference>
<evidence type="ECO:0000256" key="3">
    <source>
        <dbReference type="ARBA" id="ARBA00024025"/>
    </source>
</evidence>
<reference evidence="5" key="1">
    <citation type="submission" date="2020-10" db="EMBL/GenBank/DDBJ databases">
        <title>Fervidococcus fontis strain 3639Fd - the first crenarchaeon capable of growth on lipids.</title>
        <authorList>
            <person name="Kochetkova T.V."/>
            <person name="Elcheninov A.G."/>
            <person name="Toschakov S.V."/>
            <person name="Kublanov I.V."/>
        </authorList>
    </citation>
    <scope>NUCLEOTIDE SEQUENCE</scope>
    <source>
        <strain evidence="5">3639Fd</strain>
    </source>
</reference>
<dbReference type="Gene3D" id="3.40.630.30">
    <property type="match status" value="1"/>
</dbReference>
<dbReference type="PROSITE" id="PS51186">
    <property type="entry name" value="GNAT"/>
    <property type="match status" value="1"/>
</dbReference>
<keyword evidence="2" id="KW-0012">Acyltransferase</keyword>
<proteinExistence type="inferred from homology"/>
<dbReference type="SUPFAM" id="SSF55729">
    <property type="entry name" value="Acyl-CoA N-acyltransferases (Nat)"/>
    <property type="match status" value="1"/>
</dbReference>
<dbReference type="Proteomes" id="UP000652307">
    <property type="component" value="Unassembled WGS sequence"/>
</dbReference>
<protein>
    <submittedName>
        <fullName evidence="5">Ribosomal protein S18-alanine N-acetyltransferase</fullName>
    </submittedName>
</protein>
<name>A0A843A8P2_9CREN</name>
<dbReference type="Pfam" id="PF00583">
    <property type="entry name" value="Acetyltransf_1"/>
    <property type="match status" value="1"/>
</dbReference>
<evidence type="ECO:0000313" key="6">
    <source>
        <dbReference type="Proteomes" id="UP000652307"/>
    </source>
</evidence>
<sequence length="151" mass="17597">MTAEISFSIERASMRDLKEVYEIELSSFPRYPYSISVLVSFLTLFPELFLIARHEERIVGYIAGFMEKEDRGHIASIAVRQEYRGRGIGRKLLEEEENKMRNLDVKEVVLEVSENNEVAIRLYTSMGYKKIKRVKNYYPDGSAAFIMKKTL</sequence>
<keyword evidence="5" id="KW-0687">Ribonucleoprotein</keyword>
<dbReference type="AlphaFoldDB" id="A0A843A8P2"/>
<dbReference type="EMBL" id="JADEZV010000002">
    <property type="protein sequence ID" value="MBE9391213.1"/>
    <property type="molecule type" value="Genomic_DNA"/>
</dbReference>
<dbReference type="InterPro" id="IPR016181">
    <property type="entry name" value="Acyl_CoA_acyltransferase"/>
</dbReference>
<dbReference type="PANTHER" id="PTHR45896:SF1">
    <property type="entry name" value="N-ALPHA-ACETYLTRANSFERASE 30"/>
    <property type="match status" value="1"/>
</dbReference>
<keyword evidence="5" id="KW-0689">Ribosomal protein</keyword>
<dbReference type="RefSeq" id="WP_193803623.1">
    <property type="nucleotide sequence ID" value="NZ_JADEZV010000002.1"/>
</dbReference>
<comment type="caution">
    <text evidence="5">The sequence shown here is derived from an EMBL/GenBank/DDBJ whole genome shotgun (WGS) entry which is preliminary data.</text>
</comment>
<evidence type="ECO:0000256" key="1">
    <source>
        <dbReference type="ARBA" id="ARBA00022679"/>
    </source>
</evidence>
<evidence type="ECO:0000259" key="4">
    <source>
        <dbReference type="PROSITE" id="PS51186"/>
    </source>
</evidence>